<evidence type="ECO:0000313" key="1">
    <source>
        <dbReference type="EMBL" id="GEU33895.1"/>
    </source>
</evidence>
<dbReference type="EMBL" id="BKCJ010000515">
    <property type="protein sequence ID" value="GEU33895.1"/>
    <property type="molecule type" value="Genomic_DNA"/>
</dbReference>
<sequence length="116" mass="13410">MPTFERRYKHTYYFNAIMRANNGDLCRANVFIKMHTTNKGTIPDEDTRIVFEKLNEFLLVILLGARSALKYVISSDAIERMVQVQVDAHLETKLDERVAQQCVWIEAKVAEQVAGY</sequence>
<comment type="caution">
    <text evidence="1">The sequence shown here is derived from an EMBL/GenBank/DDBJ whole genome shotgun (WGS) entry which is preliminary data.</text>
</comment>
<reference evidence="1" key="1">
    <citation type="journal article" date="2019" name="Sci. Rep.">
        <title>Draft genome of Tanacetum cinerariifolium, the natural source of mosquito coil.</title>
        <authorList>
            <person name="Yamashiro T."/>
            <person name="Shiraishi A."/>
            <person name="Satake H."/>
            <person name="Nakayama K."/>
        </authorList>
    </citation>
    <scope>NUCLEOTIDE SEQUENCE</scope>
</reference>
<gene>
    <name evidence="1" type="ORF">Tci_005873</name>
</gene>
<dbReference type="AlphaFoldDB" id="A0A6L2JD93"/>
<proteinExistence type="predicted"/>
<protein>
    <submittedName>
        <fullName evidence="1">Uncharacterized protein</fullName>
    </submittedName>
</protein>
<accession>A0A6L2JD93</accession>
<organism evidence="1">
    <name type="scientific">Tanacetum cinerariifolium</name>
    <name type="common">Dalmatian daisy</name>
    <name type="synonym">Chrysanthemum cinerariifolium</name>
    <dbReference type="NCBI Taxonomy" id="118510"/>
    <lineage>
        <taxon>Eukaryota</taxon>
        <taxon>Viridiplantae</taxon>
        <taxon>Streptophyta</taxon>
        <taxon>Embryophyta</taxon>
        <taxon>Tracheophyta</taxon>
        <taxon>Spermatophyta</taxon>
        <taxon>Magnoliopsida</taxon>
        <taxon>eudicotyledons</taxon>
        <taxon>Gunneridae</taxon>
        <taxon>Pentapetalae</taxon>
        <taxon>asterids</taxon>
        <taxon>campanulids</taxon>
        <taxon>Asterales</taxon>
        <taxon>Asteraceae</taxon>
        <taxon>Asteroideae</taxon>
        <taxon>Anthemideae</taxon>
        <taxon>Anthemidinae</taxon>
        <taxon>Tanacetum</taxon>
    </lineage>
</organism>
<name>A0A6L2JD93_TANCI</name>